<accession>A0ABW7G6J8</accession>
<name>A0ABW7G6J8_9BURK</name>
<gene>
    <name evidence="4" type="ORF">ACG00X_11565</name>
</gene>
<sequence>MHSLTTASRIEPQHVLLVDDESAILHALVRTLRRGVTEGLWPALRTELFTDPAAALARAEEQTFALAISDFRMPGMNGAQFLARLRERQPECRRVILSAHADFEGLADAINSARIAQFLSKPWNEPELLAVVHEQLNEYHQAVETQLLAERQRLSQGELTPQEAERRRLERMEPGITRVEWSSDGAYVLDAVGAFGP</sequence>
<protein>
    <submittedName>
        <fullName evidence="4">Response regulator</fullName>
    </submittedName>
</protein>
<dbReference type="PANTHER" id="PTHR44591">
    <property type="entry name" value="STRESS RESPONSE REGULATOR PROTEIN 1"/>
    <property type="match status" value="1"/>
</dbReference>
<proteinExistence type="predicted"/>
<dbReference type="RefSeq" id="WP_394488330.1">
    <property type="nucleotide sequence ID" value="NZ_JBIGIA010000007.1"/>
</dbReference>
<evidence type="ECO:0000256" key="1">
    <source>
        <dbReference type="ARBA" id="ARBA00022553"/>
    </source>
</evidence>
<reference evidence="4 5" key="1">
    <citation type="submission" date="2024-09" db="EMBL/GenBank/DDBJ databases">
        <title>Novel species of the genus Pelomonas and Roseateles isolated from streams.</title>
        <authorList>
            <person name="Lu H."/>
        </authorList>
    </citation>
    <scope>NUCLEOTIDE SEQUENCE [LARGE SCALE GENOMIC DNA]</scope>
    <source>
        <strain evidence="4 5">BYS96W</strain>
    </source>
</reference>
<dbReference type="InterPro" id="IPR050595">
    <property type="entry name" value="Bact_response_regulator"/>
</dbReference>
<dbReference type="Pfam" id="PF00072">
    <property type="entry name" value="Response_reg"/>
    <property type="match status" value="1"/>
</dbReference>
<dbReference type="Gene3D" id="3.40.50.2300">
    <property type="match status" value="1"/>
</dbReference>
<dbReference type="PROSITE" id="PS50110">
    <property type="entry name" value="RESPONSE_REGULATORY"/>
    <property type="match status" value="1"/>
</dbReference>
<dbReference type="CDD" id="cd17569">
    <property type="entry name" value="REC_HupR-like"/>
    <property type="match status" value="1"/>
</dbReference>
<organism evidence="4 5">
    <name type="scientific">Pelomonas nitida</name>
    <dbReference type="NCBI Taxonomy" id="3299027"/>
    <lineage>
        <taxon>Bacteria</taxon>
        <taxon>Pseudomonadati</taxon>
        <taxon>Pseudomonadota</taxon>
        <taxon>Betaproteobacteria</taxon>
        <taxon>Burkholderiales</taxon>
        <taxon>Sphaerotilaceae</taxon>
        <taxon>Roseateles</taxon>
    </lineage>
</organism>
<keyword evidence="1 2" id="KW-0597">Phosphoprotein</keyword>
<dbReference type="PANTHER" id="PTHR44591:SF19">
    <property type="entry name" value="TWO-COMPONENT RESPONSE REGULATOR-RELATED"/>
    <property type="match status" value="1"/>
</dbReference>
<dbReference type="InterPro" id="IPR001789">
    <property type="entry name" value="Sig_transdc_resp-reg_receiver"/>
</dbReference>
<feature type="modified residue" description="4-aspartylphosphate" evidence="2">
    <location>
        <position position="70"/>
    </location>
</feature>
<dbReference type="EMBL" id="JBIGIA010000007">
    <property type="protein sequence ID" value="MFG6457472.1"/>
    <property type="molecule type" value="Genomic_DNA"/>
</dbReference>
<keyword evidence="5" id="KW-1185">Reference proteome</keyword>
<dbReference type="SMART" id="SM00448">
    <property type="entry name" value="REC"/>
    <property type="match status" value="1"/>
</dbReference>
<dbReference type="InterPro" id="IPR011006">
    <property type="entry name" value="CheY-like_superfamily"/>
</dbReference>
<evidence type="ECO:0000313" key="5">
    <source>
        <dbReference type="Proteomes" id="UP001606305"/>
    </source>
</evidence>
<evidence type="ECO:0000313" key="4">
    <source>
        <dbReference type="EMBL" id="MFG6457472.1"/>
    </source>
</evidence>
<evidence type="ECO:0000259" key="3">
    <source>
        <dbReference type="PROSITE" id="PS50110"/>
    </source>
</evidence>
<evidence type="ECO:0000256" key="2">
    <source>
        <dbReference type="PROSITE-ProRule" id="PRU00169"/>
    </source>
</evidence>
<dbReference type="SUPFAM" id="SSF52172">
    <property type="entry name" value="CheY-like"/>
    <property type="match status" value="1"/>
</dbReference>
<feature type="domain" description="Response regulatory" evidence="3">
    <location>
        <begin position="14"/>
        <end position="136"/>
    </location>
</feature>
<comment type="caution">
    <text evidence="4">The sequence shown here is derived from an EMBL/GenBank/DDBJ whole genome shotgun (WGS) entry which is preliminary data.</text>
</comment>
<dbReference type="Proteomes" id="UP001606305">
    <property type="component" value="Unassembled WGS sequence"/>
</dbReference>